<evidence type="ECO:0000313" key="2">
    <source>
        <dbReference type="Proteomes" id="UP000799302"/>
    </source>
</evidence>
<dbReference type="OrthoDB" id="3551429at2759"/>
<accession>A0A6A6UMU6</accession>
<dbReference type="EMBL" id="MU004231">
    <property type="protein sequence ID" value="KAF2672783.1"/>
    <property type="molecule type" value="Genomic_DNA"/>
</dbReference>
<gene>
    <name evidence="1" type="ORF">BT63DRAFT_420992</name>
</gene>
<name>A0A6A6UMU6_9PEZI</name>
<reference evidence="1" key="1">
    <citation type="journal article" date="2020" name="Stud. Mycol.">
        <title>101 Dothideomycetes genomes: a test case for predicting lifestyles and emergence of pathogens.</title>
        <authorList>
            <person name="Haridas S."/>
            <person name="Albert R."/>
            <person name="Binder M."/>
            <person name="Bloem J."/>
            <person name="Labutti K."/>
            <person name="Salamov A."/>
            <person name="Andreopoulos B."/>
            <person name="Baker S."/>
            <person name="Barry K."/>
            <person name="Bills G."/>
            <person name="Bluhm B."/>
            <person name="Cannon C."/>
            <person name="Castanera R."/>
            <person name="Culley D."/>
            <person name="Daum C."/>
            <person name="Ezra D."/>
            <person name="Gonzalez J."/>
            <person name="Henrissat B."/>
            <person name="Kuo A."/>
            <person name="Liang C."/>
            <person name="Lipzen A."/>
            <person name="Lutzoni F."/>
            <person name="Magnuson J."/>
            <person name="Mondo S."/>
            <person name="Nolan M."/>
            <person name="Ohm R."/>
            <person name="Pangilinan J."/>
            <person name="Park H.-J."/>
            <person name="Ramirez L."/>
            <person name="Alfaro M."/>
            <person name="Sun H."/>
            <person name="Tritt A."/>
            <person name="Yoshinaga Y."/>
            <person name="Zwiers L.-H."/>
            <person name="Turgeon B."/>
            <person name="Goodwin S."/>
            <person name="Spatafora J."/>
            <person name="Crous P."/>
            <person name="Grigoriev I."/>
        </authorList>
    </citation>
    <scope>NUCLEOTIDE SEQUENCE</scope>
    <source>
        <strain evidence="1">CBS 115976</strain>
    </source>
</reference>
<dbReference type="Proteomes" id="UP000799302">
    <property type="component" value="Unassembled WGS sequence"/>
</dbReference>
<evidence type="ECO:0000313" key="1">
    <source>
        <dbReference type="EMBL" id="KAF2672783.1"/>
    </source>
</evidence>
<keyword evidence="2" id="KW-1185">Reference proteome</keyword>
<sequence>MVTELFDAVPSSGGPSATSILNKIPTKRIDAKITAAAEEGIPEQGEQSGGYAPGYAHLSHLPLLPLYSEKQVGILEKHYERKMRKVQQMNANDVDRNITKGDKAMLNVVGHVSGASGMVSMKRWERRLQGASVVSGNMVVAQDKRIVFTRWTLQAAQGTPWFVDVVEHRYLNPGTSFITKGNGVLLKVGLHPGRHNGKVTLRLIEKVAKGLSTQKIWSKNWNTKICDAIMLVEDGVERPMDIVARIERPISSLESYEVIKRFKSGWVVPVLQ</sequence>
<protein>
    <submittedName>
        <fullName evidence="1">Uncharacterized protein</fullName>
    </submittedName>
</protein>
<proteinExistence type="predicted"/>
<dbReference type="AlphaFoldDB" id="A0A6A6UMU6"/>
<organism evidence="1 2">
    <name type="scientific">Microthyrium microscopicum</name>
    <dbReference type="NCBI Taxonomy" id="703497"/>
    <lineage>
        <taxon>Eukaryota</taxon>
        <taxon>Fungi</taxon>
        <taxon>Dikarya</taxon>
        <taxon>Ascomycota</taxon>
        <taxon>Pezizomycotina</taxon>
        <taxon>Dothideomycetes</taxon>
        <taxon>Dothideomycetes incertae sedis</taxon>
        <taxon>Microthyriales</taxon>
        <taxon>Microthyriaceae</taxon>
        <taxon>Microthyrium</taxon>
    </lineage>
</organism>